<evidence type="ECO:0000256" key="4">
    <source>
        <dbReference type="ARBA" id="ARBA00022490"/>
    </source>
</evidence>
<reference evidence="14 15" key="1">
    <citation type="submission" date="2019-07" db="EMBL/GenBank/DDBJ databases">
        <title>New species of Amycolatopsis and Streptomyces.</title>
        <authorList>
            <person name="Duangmal K."/>
            <person name="Teo W.F.A."/>
            <person name="Lipun K."/>
        </authorList>
    </citation>
    <scope>NUCLEOTIDE SEQUENCE [LARGE SCALE GENOMIC DNA]</scope>
    <source>
        <strain evidence="14 15">NBRC 109810</strain>
    </source>
</reference>
<accession>A0A5N8V6E9</accession>
<dbReference type="PANTHER" id="PTHR38839">
    <property type="entry name" value="TRANSCRIPTIONAL REGULATOR WHID-RELATED"/>
    <property type="match status" value="1"/>
</dbReference>
<dbReference type="GO" id="GO:0003677">
    <property type="term" value="F:DNA binding"/>
    <property type="evidence" value="ECO:0007669"/>
    <property type="project" value="UniProtKB-UniRule"/>
</dbReference>
<comment type="caution">
    <text evidence="14">The sequence shown here is derived from an EMBL/GenBank/DDBJ whole genome shotgun (WGS) entry which is preliminary data.</text>
</comment>
<keyword evidence="6 12" id="KW-0408">Iron</keyword>
<dbReference type="InterPro" id="IPR003482">
    <property type="entry name" value="Whib"/>
</dbReference>
<dbReference type="GO" id="GO:0005737">
    <property type="term" value="C:cytoplasm"/>
    <property type="evidence" value="ECO:0007669"/>
    <property type="project" value="UniProtKB-SubCell"/>
</dbReference>
<evidence type="ECO:0000256" key="11">
    <source>
        <dbReference type="ARBA" id="ARBA00023163"/>
    </source>
</evidence>
<protein>
    <recommendedName>
        <fullName evidence="12">Transcriptional regulator WhiB</fullName>
    </recommendedName>
</protein>
<name>A0A5N8V6E9_9ACTN</name>
<evidence type="ECO:0000313" key="14">
    <source>
        <dbReference type="EMBL" id="MPY30202.1"/>
    </source>
</evidence>
<comment type="PTM">
    <text evidence="12">Upon Fe-S cluster removal intramolecular disulfide bonds are formed.</text>
</comment>
<evidence type="ECO:0000259" key="13">
    <source>
        <dbReference type="PROSITE" id="PS51674"/>
    </source>
</evidence>
<comment type="PTM">
    <text evidence="12">The Fe-S cluster can be nitrosylated by nitric oxide (NO).</text>
</comment>
<dbReference type="GO" id="GO:0051539">
    <property type="term" value="F:4 iron, 4 sulfur cluster binding"/>
    <property type="evidence" value="ECO:0007669"/>
    <property type="project" value="UniProtKB-UniRule"/>
</dbReference>
<dbReference type="InterPro" id="IPR034768">
    <property type="entry name" value="4FE4S_WBL"/>
</dbReference>
<dbReference type="OrthoDB" id="4954884at2"/>
<dbReference type="GO" id="GO:0035731">
    <property type="term" value="F:dinitrosyl-iron complex binding"/>
    <property type="evidence" value="ECO:0007669"/>
    <property type="project" value="UniProtKB-UniRule"/>
</dbReference>
<keyword evidence="11 12" id="KW-0804">Transcription</keyword>
<keyword evidence="7 12" id="KW-0411">Iron-sulfur</keyword>
<evidence type="ECO:0000313" key="15">
    <source>
        <dbReference type="Proteomes" id="UP000325849"/>
    </source>
</evidence>
<feature type="domain" description="4Fe-4S Wbl-type" evidence="13">
    <location>
        <begin position="19"/>
        <end position="83"/>
    </location>
</feature>
<keyword evidence="5 12" id="KW-0479">Metal-binding</keyword>
<feature type="binding site" evidence="12">
    <location>
        <position position="59"/>
    </location>
    <ligand>
        <name>[4Fe-4S] cluster</name>
        <dbReference type="ChEBI" id="CHEBI:49883"/>
    </ligand>
</feature>
<organism evidence="14 15">
    <name type="scientific">Streptomyces adustus</name>
    <dbReference type="NCBI Taxonomy" id="1609272"/>
    <lineage>
        <taxon>Bacteria</taxon>
        <taxon>Bacillati</taxon>
        <taxon>Actinomycetota</taxon>
        <taxon>Actinomycetes</taxon>
        <taxon>Kitasatosporales</taxon>
        <taxon>Streptomycetaceae</taxon>
        <taxon>Streptomyces</taxon>
    </lineage>
</organism>
<keyword evidence="8 12" id="KW-0805">Transcription regulation</keyword>
<dbReference type="EMBL" id="VJZD01000005">
    <property type="protein sequence ID" value="MPY30202.1"/>
    <property type="molecule type" value="Genomic_DNA"/>
</dbReference>
<keyword evidence="9 12" id="KW-0238">DNA-binding</keyword>
<evidence type="ECO:0000256" key="1">
    <source>
        <dbReference type="ARBA" id="ARBA00004496"/>
    </source>
</evidence>
<gene>
    <name evidence="12" type="primary">whiB</name>
    <name evidence="14" type="ORF">FNH09_02410</name>
</gene>
<evidence type="ECO:0000256" key="2">
    <source>
        <dbReference type="ARBA" id="ARBA00006597"/>
    </source>
</evidence>
<dbReference type="PROSITE" id="PS51674">
    <property type="entry name" value="4FE4S_WBL"/>
    <property type="match status" value="1"/>
</dbReference>
<sequence>MNTYTKPLLGVWAWQKDAACRGMDSSVFFSPDSERGRARQRREEAARTICRECPVSGPCGRFARASQQEYGVWGGCTENERRSATDVADRN</sequence>
<evidence type="ECO:0000256" key="7">
    <source>
        <dbReference type="ARBA" id="ARBA00023014"/>
    </source>
</evidence>
<dbReference type="GO" id="GO:0047134">
    <property type="term" value="F:protein-disulfide reductase [NAD(P)H] activity"/>
    <property type="evidence" value="ECO:0007669"/>
    <property type="project" value="TreeGrafter"/>
</dbReference>
<dbReference type="HAMAP" id="MF_01479">
    <property type="entry name" value="WhiB"/>
    <property type="match status" value="1"/>
</dbReference>
<dbReference type="GO" id="GO:0045454">
    <property type="term" value="P:cell redox homeostasis"/>
    <property type="evidence" value="ECO:0007669"/>
    <property type="project" value="TreeGrafter"/>
</dbReference>
<keyword evidence="4 12" id="KW-0963">Cytoplasm</keyword>
<feature type="binding site" evidence="12">
    <location>
        <position position="53"/>
    </location>
    <ligand>
        <name>[4Fe-4S] cluster</name>
        <dbReference type="ChEBI" id="CHEBI:49883"/>
    </ligand>
</feature>
<keyword evidence="15" id="KW-1185">Reference proteome</keyword>
<feature type="binding site" evidence="12">
    <location>
        <position position="50"/>
    </location>
    <ligand>
        <name>[4Fe-4S] cluster</name>
        <dbReference type="ChEBI" id="CHEBI:49883"/>
    </ligand>
</feature>
<evidence type="ECO:0000256" key="5">
    <source>
        <dbReference type="ARBA" id="ARBA00022723"/>
    </source>
</evidence>
<comment type="similarity">
    <text evidence="2 12">Belongs to the WhiB family.</text>
</comment>
<comment type="function">
    <text evidence="12">Acts as a transcriptional regulator. Probably redox-responsive. The apo- but not holo-form probably binds DNA.</text>
</comment>
<comment type="subcellular location">
    <subcellularLocation>
        <location evidence="1 12">Cytoplasm</location>
    </subcellularLocation>
</comment>
<proteinExistence type="inferred from homology"/>
<evidence type="ECO:0000256" key="10">
    <source>
        <dbReference type="ARBA" id="ARBA00023157"/>
    </source>
</evidence>
<keyword evidence="10 12" id="KW-1015">Disulfide bond</keyword>
<dbReference type="GO" id="GO:0045892">
    <property type="term" value="P:negative regulation of DNA-templated transcription"/>
    <property type="evidence" value="ECO:0007669"/>
    <property type="project" value="TreeGrafter"/>
</dbReference>
<dbReference type="RefSeq" id="WP_152884593.1">
    <property type="nucleotide sequence ID" value="NZ_VJZD01000005.1"/>
</dbReference>
<dbReference type="PANTHER" id="PTHR38839:SF5">
    <property type="entry name" value="TRANSCRIPTIONAL REGULATOR WHID"/>
    <property type="match status" value="1"/>
</dbReference>
<evidence type="ECO:0000256" key="6">
    <source>
        <dbReference type="ARBA" id="ARBA00023004"/>
    </source>
</evidence>
<dbReference type="Pfam" id="PF02467">
    <property type="entry name" value="Whib"/>
    <property type="match status" value="1"/>
</dbReference>
<dbReference type="AlphaFoldDB" id="A0A5N8V6E9"/>
<comment type="cofactor">
    <cofactor evidence="12">
        <name>[4Fe-4S] cluster</name>
        <dbReference type="ChEBI" id="CHEBI:49883"/>
    </cofactor>
    <text evidence="12">Binds 1 [4Fe-4S] cluster per subunit. Following nitrosylation of the [4Fe-4S] cluster binds 1 [4Fe-8(NO)] cluster per subunit.</text>
</comment>
<keyword evidence="3 12" id="KW-0004">4Fe-4S</keyword>
<evidence type="ECO:0000256" key="8">
    <source>
        <dbReference type="ARBA" id="ARBA00023015"/>
    </source>
</evidence>
<evidence type="ECO:0000256" key="9">
    <source>
        <dbReference type="ARBA" id="ARBA00023125"/>
    </source>
</evidence>
<evidence type="ECO:0000256" key="12">
    <source>
        <dbReference type="HAMAP-Rule" id="MF_01479"/>
    </source>
</evidence>
<feature type="binding site" evidence="12">
    <location>
        <position position="20"/>
    </location>
    <ligand>
        <name>[4Fe-4S] cluster</name>
        <dbReference type="ChEBI" id="CHEBI:49883"/>
    </ligand>
</feature>
<dbReference type="Proteomes" id="UP000325849">
    <property type="component" value="Unassembled WGS sequence"/>
</dbReference>
<dbReference type="GO" id="GO:0046872">
    <property type="term" value="F:metal ion binding"/>
    <property type="evidence" value="ECO:0007669"/>
    <property type="project" value="UniProtKB-KW"/>
</dbReference>
<evidence type="ECO:0000256" key="3">
    <source>
        <dbReference type="ARBA" id="ARBA00022485"/>
    </source>
</evidence>